<gene>
    <name evidence="2" type="ORF">GCM10017559_50710</name>
</gene>
<feature type="chain" id="PRO_5046687408" description="Lactococcin 972 family bacteriocin" evidence="1">
    <location>
        <begin position="30"/>
        <end position="74"/>
    </location>
</feature>
<dbReference type="EMBL" id="BAAAWD010000014">
    <property type="protein sequence ID" value="GAA3020193.1"/>
    <property type="molecule type" value="Genomic_DNA"/>
</dbReference>
<evidence type="ECO:0008006" key="4">
    <source>
        <dbReference type="Google" id="ProtNLM"/>
    </source>
</evidence>
<keyword evidence="3" id="KW-1185">Reference proteome</keyword>
<keyword evidence="1" id="KW-0732">Signal</keyword>
<evidence type="ECO:0000313" key="2">
    <source>
        <dbReference type="EMBL" id="GAA3020193.1"/>
    </source>
</evidence>
<sequence>MSFMKRAVVGLASFAIAGTVLSFGGVAHAESKFYGGYSDAGTCNYWRYAVRDSGYRVTACTWSQPNKWHFTAWR</sequence>
<organism evidence="2 3">
    <name type="scientific">Streptosporangium longisporum</name>
    <dbReference type="NCBI Taxonomy" id="46187"/>
    <lineage>
        <taxon>Bacteria</taxon>
        <taxon>Bacillati</taxon>
        <taxon>Actinomycetota</taxon>
        <taxon>Actinomycetes</taxon>
        <taxon>Streptosporangiales</taxon>
        <taxon>Streptosporangiaceae</taxon>
        <taxon>Streptosporangium</taxon>
    </lineage>
</organism>
<evidence type="ECO:0000313" key="3">
    <source>
        <dbReference type="Proteomes" id="UP001499930"/>
    </source>
</evidence>
<name>A0ABN3Y6Z4_9ACTN</name>
<protein>
    <recommendedName>
        <fullName evidence="4">Lactococcin 972 family bacteriocin</fullName>
    </recommendedName>
</protein>
<evidence type="ECO:0000256" key="1">
    <source>
        <dbReference type="SAM" id="SignalP"/>
    </source>
</evidence>
<accession>A0ABN3Y6Z4</accession>
<reference evidence="2 3" key="1">
    <citation type="journal article" date="2019" name="Int. J. Syst. Evol. Microbiol.">
        <title>The Global Catalogue of Microorganisms (GCM) 10K type strain sequencing project: providing services to taxonomists for standard genome sequencing and annotation.</title>
        <authorList>
            <consortium name="The Broad Institute Genomics Platform"/>
            <consortium name="The Broad Institute Genome Sequencing Center for Infectious Disease"/>
            <person name="Wu L."/>
            <person name="Ma J."/>
        </authorList>
    </citation>
    <scope>NUCLEOTIDE SEQUENCE [LARGE SCALE GENOMIC DNA]</scope>
    <source>
        <strain evidence="2 3">JCM 3106</strain>
    </source>
</reference>
<feature type="signal peptide" evidence="1">
    <location>
        <begin position="1"/>
        <end position="29"/>
    </location>
</feature>
<comment type="caution">
    <text evidence="2">The sequence shown here is derived from an EMBL/GenBank/DDBJ whole genome shotgun (WGS) entry which is preliminary data.</text>
</comment>
<dbReference type="Proteomes" id="UP001499930">
    <property type="component" value="Unassembled WGS sequence"/>
</dbReference>
<proteinExistence type="predicted"/>